<evidence type="ECO:0000256" key="4">
    <source>
        <dbReference type="ARBA" id="ARBA00023241"/>
    </source>
</evidence>
<keyword evidence="3" id="KW-0560">Oxidoreductase</keyword>
<protein>
    <recommendedName>
        <fullName evidence="9">Dihydroflavonol 4-reductase</fullName>
        <ecNumber evidence="8">1.1.1.219</ecNumber>
        <ecNumber evidence="7">1.1.1.234</ecNumber>
    </recommendedName>
    <alternativeName>
        <fullName evidence="11">Dihydrokaempferol 4-reductase</fullName>
    </alternativeName>
    <alternativeName>
        <fullName evidence="10">Flavanone 4-reductase</fullName>
    </alternativeName>
</protein>
<gene>
    <name evidence="15" type="ORF">LSALG_LOCUS18801</name>
</gene>
<evidence type="ECO:0000313" key="16">
    <source>
        <dbReference type="Proteomes" id="UP001177003"/>
    </source>
</evidence>
<dbReference type="InterPro" id="IPR036291">
    <property type="entry name" value="NAD(P)-bd_dom_sf"/>
</dbReference>
<dbReference type="FunFam" id="3.40.50.720:FF:000085">
    <property type="entry name" value="Dihydroflavonol reductase"/>
    <property type="match status" value="1"/>
</dbReference>
<evidence type="ECO:0000256" key="1">
    <source>
        <dbReference type="ARBA" id="ARBA00004935"/>
    </source>
</evidence>
<dbReference type="Proteomes" id="UP001177003">
    <property type="component" value="Chromosome 4"/>
</dbReference>
<comment type="catalytic activity">
    <reaction evidence="12">
        <text>(2S)-flavan-4-ol + NADP(+) = (2S)-flavanone + NADPH + H(+)</text>
        <dbReference type="Rhea" id="RHEA:11228"/>
        <dbReference type="ChEBI" id="CHEBI:15378"/>
        <dbReference type="ChEBI" id="CHEBI:15605"/>
        <dbReference type="ChEBI" id="CHEBI:15606"/>
        <dbReference type="ChEBI" id="CHEBI:57783"/>
        <dbReference type="ChEBI" id="CHEBI:58349"/>
        <dbReference type="EC" id="1.1.1.234"/>
    </reaction>
</comment>
<dbReference type="PANTHER" id="PTHR10366:SF825">
    <property type="entry name" value="NAD(P)-BINDING ROSSMANN-FOLD SUPERFAMILY PROTEIN"/>
    <property type="match status" value="1"/>
</dbReference>
<evidence type="ECO:0000256" key="5">
    <source>
        <dbReference type="ARBA" id="ARBA00023445"/>
    </source>
</evidence>
<dbReference type="EC" id="1.1.1.234" evidence="7"/>
<reference evidence="15" key="1">
    <citation type="submission" date="2023-04" db="EMBL/GenBank/DDBJ databases">
        <authorList>
            <person name="Vijverberg K."/>
            <person name="Xiong W."/>
            <person name="Schranz E."/>
        </authorList>
    </citation>
    <scope>NUCLEOTIDE SEQUENCE</scope>
</reference>
<dbReference type="Gene3D" id="3.40.50.720">
    <property type="entry name" value="NAD(P)-binding Rossmann-like Domain"/>
    <property type="match status" value="1"/>
</dbReference>
<keyword evidence="4" id="KW-0284">Flavonoid biosynthesis</keyword>
<comment type="similarity">
    <text evidence="5">Belongs to the NAD(P)-dependent epimerase/dehydratase family. Dihydroflavonol-4-reductase subfamily.</text>
</comment>
<evidence type="ECO:0000256" key="3">
    <source>
        <dbReference type="ARBA" id="ARBA00023002"/>
    </source>
</evidence>
<dbReference type="GO" id="GO:0009813">
    <property type="term" value="P:flavonoid biosynthetic process"/>
    <property type="evidence" value="ECO:0007669"/>
    <property type="project" value="UniProtKB-KW"/>
</dbReference>
<proteinExistence type="inferred from homology"/>
<dbReference type="AlphaFoldDB" id="A0AA35YS96"/>
<feature type="domain" description="NAD-dependent epimerase/dehydratase" evidence="14">
    <location>
        <begin position="8"/>
        <end position="248"/>
    </location>
</feature>
<dbReference type="InterPro" id="IPR050425">
    <property type="entry name" value="NAD(P)_dehydrat-like"/>
</dbReference>
<dbReference type="EC" id="1.1.1.219" evidence="8"/>
<organism evidence="15 16">
    <name type="scientific">Lactuca saligna</name>
    <name type="common">Willowleaf lettuce</name>
    <dbReference type="NCBI Taxonomy" id="75948"/>
    <lineage>
        <taxon>Eukaryota</taxon>
        <taxon>Viridiplantae</taxon>
        <taxon>Streptophyta</taxon>
        <taxon>Embryophyta</taxon>
        <taxon>Tracheophyta</taxon>
        <taxon>Spermatophyta</taxon>
        <taxon>Magnoliopsida</taxon>
        <taxon>eudicotyledons</taxon>
        <taxon>Gunneridae</taxon>
        <taxon>Pentapetalae</taxon>
        <taxon>asterids</taxon>
        <taxon>campanulids</taxon>
        <taxon>Asterales</taxon>
        <taxon>Asteraceae</taxon>
        <taxon>Cichorioideae</taxon>
        <taxon>Cichorieae</taxon>
        <taxon>Lactucinae</taxon>
        <taxon>Lactuca</taxon>
    </lineage>
</organism>
<name>A0AA35YS96_LACSI</name>
<evidence type="ECO:0000259" key="14">
    <source>
        <dbReference type="Pfam" id="PF01370"/>
    </source>
</evidence>
<keyword evidence="2" id="KW-0521">NADP</keyword>
<comment type="pathway">
    <text evidence="1">Pigment biosynthesis; anthocyanin biosynthesis.</text>
</comment>
<comment type="function">
    <text evidence="6">Bifunctional enzyme involved in flavonoid metabolism.</text>
</comment>
<dbReference type="Pfam" id="PF01370">
    <property type="entry name" value="Epimerase"/>
    <property type="match status" value="1"/>
</dbReference>
<dbReference type="EMBL" id="OX465080">
    <property type="protein sequence ID" value="CAI9278972.1"/>
    <property type="molecule type" value="Genomic_DNA"/>
</dbReference>
<evidence type="ECO:0000256" key="12">
    <source>
        <dbReference type="ARBA" id="ARBA00048870"/>
    </source>
</evidence>
<accession>A0AA35YS96</accession>
<comment type="catalytic activity">
    <reaction evidence="13">
        <text>a (2R,3S,4S)-leucoanthocyanidin + NADP(+) = a (2R,3R)-dihydroflavonol + NADPH + H(+)</text>
        <dbReference type="Rhea" id="RHEA:54444"/>
        <dbReference type="ChEBI" id="CHEBI:15378"/>
        <dbReference type="ChEBI" id="CHEBI:57783"/>
        <dbReference type="ChEBI" id="CHEBI:58349"/>
        <dbReference type="ChEBI" id="CHEBI:138176"/>
        <dbReference type="ChEBI" id="CHEBI:138188"/>
        <dbReference type="EC" id="1.1.1.219"/>
    </reaction>
</comment>
<dbReference type="GO" id="GO:0045552">
    <property type="term" value="F:dihydroflavanol 4-reductase activity"/>
    <property type="evidence" value="ECO:0007669"/>
    <property type="project" value="UniProtKB-EC"/>
</dbReference>
<evidence type="ECO:0000256" key="10">
    <source>
        <dbReference type="ARBA" id="ARBA00042087"/>
    </source>
</evidence>
<dbReference type="GO" id="GO:0047890">
    <property type="term" value="F:flavanone 4-reductase activity"/>
    <property type="evidence" value="ECO:0007669"/>
    <property type="project" value="UniProtKB-EC"/>
</dbReference>
<keyword evidence="16" id="KW-1185">Reference proteome</keyword>
<evidence type="ECO:0000256" key="13">
    <source>
        <dbReference type="ARBA" id="ARBA00049132"/>
    </source>
</evidence>
<dbReference type="CDD" id="cd08958">
    <property type="entry name" value="FR_SDR_e"/>
    <property type="match status" value="1"/>
</dbReference>
<sequence>MIGEGKVVCVTGASGFIASWLVKFLLQRGYTVHATVRSLDDPKKTQHLLAFDGAKERLSLFEANLLEEGSFESAVNGCQCVFHTASPIMFPVSGQQAQVLDPALKGTLNVLKSAAKVPSLKRVVLTSSIAAVVCGVKPLESGVVVDETWFSDPEICEQQELWYPLSKTLAENAAVEFSKNNGLELVVINPGFVIGPILQQTLNISSEGFIGLIETGKEIFPDGIYALVDVRDVAEAHILAFENPEANGRYLIVADVYHSSDIMKIINQNYPALVSSERFKDIKYVGTPPFVVSRTKAESLGVKFTTVEESIKDTVESLKEKKFLSF</sequence>
<dbReference type="InterPro" id="IPR001509">
    <property type="entry name" value="Epimerase_deHydtase"/>
</dbReference>
<evidence type="ECO:0000256" key="11">
    <source>
        <dbReference type="ARBA" id="ARBA00042831"/>
    </source>
</evidence>
<dbReference type="SUPFAM" id="SSF51735">
    <property type="entry name" value="NAD(P)-binding Rossmann-fold domains"/>
    <property type="match status" value="1"/>
</dbReference>
<evidence type="ECO:0000256" key="2">
    <source>
        <dbReference type="ARBA" id="ARBA00022857"/>
    </source>
</evidence>
<evidence type="ECO:0000313" key="15">
    <source>
        <dbReference type="EMBL" id="CAI9278972.1"/>
    </source>
</evidence>
<evidence type="ECO:0000256" key="8">
    <source>
        <dbReference type="ARBA" id="ARBA00039057"/>
    </source>
</evidence>
<evidence type="ECO:0000256" key="7">
    <source>
        <dbReference type="ARBA" id="ARBA00039055"/>
    </source>
</evidence>
<evidence type="ECO:0000256" key="9">
    <source>
        <dbReference type="ARBA" id="ARBA00039963"/>
    </source>
</evidence>
<dbReference type="PANTHER" id="PTHR10366">
    <property type="entry name" value="NAD DEPENDENT EPIMERASE/DEHYDRATASE"/>
    <property type="match status" value="1"/>
</dbReference>
<evidence type="ECO:0000256" key="6">
    <source>
        <dbReference type="ARBA" id="ARBA00037100"/>
    </source>
</evidence>